<dbReference type="InterPro" id="IPR000515">
    <property type="entry name" value="MetI-like"/>
</dbReference>
<name>A0ABQ4BZ18_9ACTN</name>
<keyword evidence="4 7" id="KW-0812">Transmembrane</keyword>
<dbReference type="PANTHER" id="PTHR43744:SF8">
    <property type="entry name" value="SN-GLYCEROL-3-PHOSPHATE TRANSPORT SYSTEM PERMEASE PROTEIN UGPE"/>
    <property type="match status" value="1"/>
</dbReference>
<keyword evidence="5 7" id="KW-1133">Transmembrane helix</keyword>
<comment type="similarity">
    <text evidence="7">Belongs to the binding-protein-dependent transport system permease family.</text>
</comment>
<evidence type="ECO:0000256" key="4">
    <source>
        <dbReference type="ARBA" id="ARBA00022692"/>
    </source>
</evidence>
<evidence type="ECO:0000313" key="10">
    <source>
        <dbReference type="Proteomes" id="UP000624325"/>
    </source>
</evidence>
<keyword evidence="2 7" id="KW-0813">Transport</keyword>
<comment type="subcellular location">
    <subcellularLocation>
        <location evidence="1 7">Cell membrane</location>
        <topology evidence="1 7">Multi-pass membrane protein</topology>
    </subcellularLocation>
</comment>
<dbReference type="Proteomes" id="UP000624325">
    <property type="component" value="Unassembled WGS sequence"/>
</dbReference>
<accession>A0ABQ4BZ18</accession>
<proteinExistence type="inferred from homology"/>
<gene>
    <name evidence="9" type="ORF">Air01nite_18630</name>
</gene>
<dbReference type="Pfam" id="PF00528">
    <property type="entry name" value="BPD_transp_1"/>
    <property type="match status" value="1"/>
</dbReference>
<evidence type="ECO:0000259" key="8">
    <source>
        <dbReference type="PROSITE" id="PS50928"/>
    </source>
</evidence>
<keyword evidence="3" id="KW-1003">Cell membrane</keyword>
<feature type="transmembrane region" description="Helical" evidence="7">
    <location>
        <begin position="73"/>
        <end position="92"/>
    </location>
</feature>
<evidence type="ECO:0000256" key="6">
    <source>
        <dbReference type="ARBA" id="ARBA00023136"/>
    </source>
</evidence>
<feature type="transmembrane region" description="Helical" evidence="7">
    <location>
        <begin position="12"/>
        <end position="35"/>
    </location>
</feature>
<keyword evidence="10" id="KW-1185">Reference proteome</keyword>
<evidence type="ECO:0000256" key="1">
    <source>
        <dbReference type="ARBA" id="ARBA00004651"/>
    </source>
</evidence>
<dbReference type="PANTHER" id="PTHR43744">
    <property type="entry name" value="ABC TRANSPORTER PERMEASE PROTEIN MG189-RELATED-RELATED"/>
    <property type="match status" value="1"/>
</dbReference>
<organism evidence="9 10">
    <name type="scientific">Asanoa iriomotensis</name>
    <dbReference type="NCBI Taxonomy" id="234613"/>
    <lineage>
        <taxon>Bacteria</taxon>
        <taxon>Bacillati</taxon>
        <taxon>Actinomycetota</taxon>
        <taxon>Actinomycetes</taxon>
        <taxon>Micromonosporales</taxon>
        <taxon>Micromonosporaceae</taxon>
        <taxon>Asanoa</taxon>
    </lineage>
</organism>
<dbReference type="CDD" id="cd06261">
    <property type="entry name" value="TM_PBP2"/>
    <property type="match status" value="1"/>
</dbReference>
<feature type="transmembrane region" description="Helical" evidence="7">
    <location>
        <begin position="138"/>
        <end position="160"/>
    </location>
</feature>
<sequence>MTVVSTRERVLAYAFLTFFALTALFPIVGVVMLALNPRDAQVSGFSLPQEFHPQTFVEAWEIAQLSTYLRSSVIVSFFVVIGTTALAILAGYAFGTMRFRGQDWLFYLMLAGMILPFEAVIVPLYYDLRQFNLTDTYASLILPQIGVNVCFGTFWMRAYFRSVPRSMLEAAQVDGAGSIRTLLRVALPPGRPAVLTLVVLLFMWSWNEFLLPLVMVTKETLRTAPLGLAFFAGQHTTDRVGMAAAAVIVSAPVILVFVIFQRSFIRGMAAGAVKE</sequence>
<keyword evidence="6 7" id="KW-0472">Membrane</keyword>
<protein>
    <submittedName>
        <fullName evidence="9">Sugar ABC transporter permease</fullName>
    </submittedName>
</protein>
<evidence type="ECO:0000256" key="3">
    <source>
        <dbReference type="ARBA" id="ARBA00022475"/>
    </source>
</evidence>
<dbReference type="SUPFAM" id="SSF161098">
    <property type="entry name" value="MetI-like"/>
    <property type="match status" value="1"/>
</dbReference>
<evidence type="ECO:0000256" key="7">
    <source>
        <dbReference type="RuleBase" id="RU363032"/>
    </source>
</evidence>
<dbReference type="InterPro" id="IPR035906">
    <property type="entry name" value="MetI-like_sf"/>
</dbReference>
<evidence type="ECO:0000256" key="5">
    <source>
        <dbReference type="ARBA" id="ARBA00022989"/>
    </source>
</evidence>
<comment type="caution">
    <text evidence="9">The sequence shown here is derived from an EMBL/GenBank/DDBJ whole genome shotgun (WGS) entry which is preliminary data.</text>
</comment>
<feature type="transmembrane region" description="Helical" evidence="7">
    <location>
        <begin position="104"/>
        <end position="126"/>
    </location>
</feature>
<dbReference type="Gene3D" id="1.10.3720.10">
    <property type="entry name" value="MetI-like"/>
    <property type="match status" value="1"/>
</dbReference>
<dbReference type="PROSITE" id="PS50928">
    <property type="entry name" value="ABC_TM1"/>
    <property type="match status" value="1"/>
</dbReference>
<dbReference type="EMBL" id="BONC01000009">
    <property type="protein sequence ID" value="GIF55768.1"/>
    <property type="molecule type" value="Genomic_DNA"/>
</dbReference>
<feature type="domain" description="ABC transmembrane type-1" evidence="8">
    <location>
        <begin position="69"/>
        <end position="260"/>
    </location>
</feature>
<feature type="transmembrane region" description="Helical" evidence="7">
    <location>
        <begin position="181"/>
        <end position="206"/>
    </location>
</feature>
<reference evidence="9 10" key="1">
    <citation type="submission" date="2021-01" db="EMBL/GenBank/DDBJ databases">
        <title>Whole genome shotgun sequence of Asanoa iriomotensis NBRC 100142.</title>
        <authorList>
            <person name="Komaki H."/>
            <person name="Tamura T."/>
        </authorList>
    </citation>
    <scope>NUCLEOTIDE SEQUENCE [LARGE SCALE GENOMIC DNA]</scope>
    <source>
        <strain evidence="9 10">NBRC 100142</strain>
    </source>
</reference>
<evidence type="ECO:0000313" key="9">
    <source>
        <dbReference type="EMBL" id="GIF55768.1"/>
    </source>
</evidence>
<feature type="transmembrane region" description="Helical" evidence="7">
    <location>
        <begin position="240"/>
        <end position="260"/>
    </location>
</feature>
<evidence type="ECO:0000256" key="2">
    <source>
        <dbReference type="ARBA" id="ARBA00022448"/>
    </source>
</evidence>